<dbReference type="InterPro" id="IPR027417">
    <property type="entry name" value="P-loop_NTPase"/>
</dbReference>
<dbReference type="InterPro" id="IPR013563">
    <property type="entry name" value="Oligopep_ABC_C"/>
</dbReference>
<dbReference type="FunFam" id="3.40.50.300:FF:000016">
    <property type="entry name" value="Oligopeptide ABC transporter ATP-binding component"/>
    <property type="match status" value="1"/>
</dbReference>
<dbReference type="Gene3D" id="3.40.50.300">
    <property type="entry name" value="P-loop containing nucleotide triphosphate hydrolases"/>
    <property type="match status" value="1"/>
</dbReference>
<proteinExistence type="inferred from homology"/>
<dbReference type="GO" id="GO:0055085">
    <property type="term" value="P:transmembrane transport"/>
    <property type="evidence" value="ECO:0007669"/>
    <property type="project" value="UniProtKB-ARBA"/>
</dbReference>
<name>A0A5C8P7D1_9HYPH</name>
<sequence length="351" mass="38117">MADDVLVEVRDLDMAFKIKGQRGQPTMLHVLHKLSFDIGRGETLGLVGESGSGKSTAGRILVGLFEPTGGSVKLFGRPITGPERRANLAAVRSRLQFVFQDPHAALNPRLRVGDSIAEPIDIAGTMSRRDRNDRVKELLEMVGLPRDSAERFPHEFSGGQRQRIVIARALALAPAFIVCDEPVSALDVSMQAQIINLLMDLQARFGLSYLFIAHDLAVVRAVTHRVAVMYAGSIVEVAPKDVLYEKPQHPYTQALLDAVPRPDPARVRPQVIGGEVPSLLVPPPGCRFHTRCPHAMPRCRVDIPVLRETGDGRQTACHLYEGPSVIPSAARDLPRSAHGASSAGDPSLRSG</sequence>
<dbReference type="SMART" id="SM00382">
    <property type="entry name" value="AAA"/>
    <property type="match status" value="1"/>
</dbReference>
<dbReference type="InterPro" id="IPR050319">
    <property type="entry name" value="ABC_transp_ATP-bind"/>
</dbReference>
<dbReference type="PROSITE" id="PS00211">
    <property type="entry name" value="ABC_TRANSPORTER_1"/>
    <property type="match status" value="1"/>
</dbReference>
<evidence type="ECO:0000256" key="2">
    <source>
        <dbReference type="ARBA" id="ARBA00005417"/>
    </source>
</evidence>
<dbReference type="PROSITE" id="PS50893">
    <property type="entry name" value="ABC_TRANSPORTER_2"/>
    <property type="match status" value="1"/>
</dbReference>
<dbReference type="CDD" id="cd03257">
    <property type="entry name" value="ABC_NikE_OppD_transporters"/>
    <property type="match status" value="1"/>
</dbReference>
<dbReference type="GO" id="GO:0015833">
    <property type="term" value="P:peptide transport"/>
    <property type="evidence" value="ECO:0007669"/>
    <property type="project" value="InterPro"/>
</dbReference>
<comment type="subcellular location">
    <subcellularLocation>
        <location evidence="1">Cell inner membrane</location>
        <topology evidence="1">Peripheral membrane protein</topology>
    </subcellularLocation>
</comment>
<evidence type="ECO:0000313" key="8">
    <source>
        <dbReference type="EMBL" id="TXL69537.1"/>
    </source>
</evidence>
<dbReference type="GO" id="GO:0005886">
    <property type="term" value="C:plasma membrane"/>
    <property type="evidence" value="ECO:0007669"/>
    <property type="project" value="UniProtKB-SubCell"/>
</dbReference>
<evidence type="ECO:0000313" key="9">
    <source>
        <dbReference type="Proteomes" id="UP000321638"/>
    </source>
</evidence>
<comment type="similarity">
    <text evidence="2">Belongs to the ABC transporter superfamily.</text>
</comment>
<dbReference type="Pfam" id="PF08352">
    <property type="entry name" value="oligo_HPY"/>
    <property type="match status" value="1"/>
</dbReference>
<keyword evidence="9" id="KW-1185">Reference proteome</keyword>
<comment type="caution">
    <text evidence="8">The sequence shown here is derived from an EMBL/GenBank/DDBJ whole genome shotgun (WGS) entry which is preliminary data.</text>
</comment>
<evidence type="ECO:0000256" key="5">
    <source>
        <dbReference type="ARBA" id="ARBA00022840"/>
    </source>
</evidence>
<dbReference type="OrthoDB" id="9815712at2"/>
<dbReference type="PANTHER" id="PTHR43776:SF7">
    <property type="entry name" value="D,D-DIPEPTIDE TRANSPORT ATP-BINDING PROTEIN DDPF-RELATED"/>
    <property type="match status" value="1"/>
</dbReference>
<feature type="domain" description="ABC transporter" evidence="7">
    <location>
        <begin position="9"/>
        <end position="256"/>
    </location>
</feature>
<evidence type="ECO:0000259" key="7">
    <source>
        <dbReference type="PROSITE" id="PS50893"/>
    </source>
</evidence>
<keyword evidence="4" id="KW-0547">Nucleotide-binding</keyword>
<keyword evidence="5 8" id="KW-0067">ATP-binding</keyword>
<dbReference type="InterPro" id="IPR003593">
    <property type="entry name" value="AAA+_ATPase"/>
</dbReference>
<feature type="region of interest" description="Disordered" evidence="6">
    <location>
        <begin position="328"/>
        <end position="351"/>
    </location>
</feature>
<gene>
    <name evidence="8" type="ORF">FHP25_38585</name>
</gene>
<dbReference type="InterPro" id="IPR003439">
    <property type="entry name" value="ABC_transporter-like_ATP-bd"/>
</dbReference>
<dbReference type="GO" id="GO:0016887">
    <property type="term" value="F:ATP hydrolysis activity"/>
    <property type="evidence" value="ECO:0007669"/>
    <property type="project" value="InterPro"/>
</dbReference>
<reference evidence="8 9" key="1">
    <citation type="submission" date="2019-06" db="EMBL/GenBank/DDBJ databases">
        <title>New taxonomy in bacterial strain CC-CFT640, isolated from vineyard.</title>
        <authorList>
            <person name="Lin S.-Y."/>
            <person name="Tsai C.-F."/>
            <person name="Young C.-C."/>
        </authorList>
    </citation>
    <scope>NUCLEOTIDE SEQUENCE [LARGE SCALE GENOMIC DNA]</scope>
    <source>
        <strain evidence="8 9">CC-CFT640</strain>
    </source>
</reference>
<protein>
    <submittedName>
        <fullName evidence="8">ABC transporter ATP-binding protein</fullName>
    </submittedName>
</protein>
<organism evidence="8 9">
    <name type="scientific">Vineibacter terrae</name>
    <dbReference type="NCBI Taxonomy" id="2586908"/>
    <lineage>
        <taxon>Bacteria</taxon>
        <taxon>Pseudomonadati</taxon>
        <taxon>Pseudomonadota</taxon>
        <taxon>Alphaproteobacteria</taxon>
        <taxon>Hyphomicrobiales</taxon>
        <taxon>Vineibacter</taxon>
    </lineage>
</organism>
<dbReference type="Proteomes" id="UP000321638">
    <property type="component" value="Unassembled WGS sequence"/>
</dbReference>
<dbReference type="SUPFAM" id="SSF52540">
    <property type="entry name" value="P-loop containing nucleoside triphosphate hydrolases"/>
    <property type="match status" value="1"/>
</dbReference>
<dbReference type="AlphaFoldDB" id="A0A5C8P7D1"/>
<dbReference type="InterPro" id="IPR017871">
    <property type="entry name" value="ABC_transporter-like_CS"/>
</dbReference>
<dbReference type="GO" id="GO:0005524">
    <property type="term" value="F:ATP binding"/>
    <property type="evidence" value="ECO:0007669"/>
    <property type="project" value="UniProtKB-KW"/>
</dbReference>
<dbReference type="EMBL" id="VDUZ01000079">
    <property type="protein sequence ID" value="TXL69537.1"/>
    <property type="molecule type" value="Genomic_DNA"/>
</dbReference>
<evidence type="ECO:0000256" key="4">
    <source>
        <dbReference type="ARBA" id="ARBA00022741"/>
    </source>
</evidence>
<evidence type="ECO:0000256" key="3">
    <source>
        <dbReference type="ARBA" id="ARBA00022448"/>
    </source>
</evidence>
<dbReference type="NCBIfam" id="TIGR01727">
    <property type="entry name" value="oligo_HPY"/>
    <property type="match status" value="1"/>
</dbReference>
<dbReference type="PANTHER" id="PTHR43776">
    <property type="entry name" value="TRANSPORT ATP-BINDING PROTEIN"/>
    <property type="match status" value="1"/>
</dbReference>
<dbReference type="Pfam" id="PF00005">
    <property type="entry name" value="ABC_tran"/>
    <property type="match status" value="1"/>
</dbReference>
<keyword evidence="3" id="KW-0813">Transport</keyword>
<evidence type="ECO:0000256" key="1">
    <source>
        <dbReference type="ARBA" id="ARBA00004417"/>
    </source>
</evidence>
<evidence type="ECO:0000256" key="6">
    <source>
        <dbReference type="SAM" id="MobiDB-lite"/>
    </source>
</evidence>
<accession>A0A5C8P7D1</accession>